<keyword evidence="5 16" id="KW-1133">Transmembrane helix</keyword>
<dbReference type="KEGG" id="dci:113472452"/>
<keyword evidence="6" id="KW-0770">Synapse</keyword>
<evidence type="ECO:0000256" key="6">
    <source>
        <dbReference type="ARBA" id="ARBA00023018"/>
    </source>
</evidence>
<evidence type="ECO:0000256" key="8">
    <source>
        <dbReference type="ARBA" id="ARBA00023136"/>
    </source>
</evidence>
<sequence>DSMIDTYKKMWRYMENKKPSVFVSTYKEGIDRVLEGNYAFLMESTMLDYIVQRNCNLTQIGGLLDSKGYGIATPMAESVLYYLCQLYEMSLHSGLCGVFVVLLCGLAIAIMVAIFEFCYNSKKTMRSDCTSPNPQAQSLCVEMTDELCFALKCRGSRQKPALRRKCPNCNTRATHLNLGLDLAPPPRPNSATGRSQRESICDIPPPPAPLYRSVMQHFIFFQLIKIVNMSVNTSSKCLRQSGRLSKFQPQPTTETTDIKSSLRHMGRKNYIEQDDDSDYCPLPRKKQRSSTINVSERKLSLRSKDVSSKATGSTSKDSFIFFQLIKIVNMSVNTSSKCLRQSGRLSKSQPQPTTETTDIKSSLRHMGRKNYIEQDDDSDYCPLPRKKQRSSTTNVSERKLSLDLDTT</sequence>
<evidence type="ECO:0000256" key="13">
    <source>
        <dbReference type="ARBA" id="ARBA00023303"/>
    </source>
</evidence>
<accession>A0A3Q0JLI4</accession>
<evidence type="ECO:0000256" key="11">
    <source>
        <dbReference type="ARBA" id="ARBA00023257"/>
    </source>
</evidence>
<keyword evidence="7" id="KW-0406">Ion transport</keyword>
<evidence type="ECO:0000313" key="17">
    <source>
        <dbReference type="Proteomes" id="UP000079169"/>
    </source>
</evidence>
<keyword evidence="2" id="KW-1003">Cell membrane</keyword>
<dbReference type="FunFam" id="3.40.190.10:FF:000060">
    <property type="entry name" value="Glutamate receptor ionotropic, kainate 1"/>
    <property type="match status" value="1"/>
</dbReference>
<evidence type="ECO:0000256" key="2">
    <source>
        <dbReference type="ARBA" id="ARBA00022475"/>
    </source>
</evidence>
<evidence type="ECO:0000256" key="12">
    <source>
        <dbReference type="ARBA" id="ARBA00023286"/>
    </source>
</evidence>
<evidence type="ECO:0000256" key="3">
    <source>
        <dbReference type="ARBA" id="ARBA00022692"/>
    </source>
</evidence>
<keyword evidence="3 16" id="KW-0812">Transmembrane</keyword>
<dbReference type="Proteomes" id="UP000079169">
    <property type="component" value="Unplaced"/>
</dbReference>
<reference evidence="18" key="1">
    <citation type="submission" date="2025-08" db="UniProtKB">
        <authorList>
            <consortium name="RefSeq"/>
        </authorList>
    </citation>
    <scope>IDENTIFICATION</scope>
</reference>
<keyword evidence="1" id="KW-0813">Transport</keyword>
<feature type="non-terminal residue" evidence="18">
    <location>
        <position position="1"/>
    </location>
</feature>
<feature type="region of interest" description="Disordered" evidence="15">
    <location>
        <begin position="242"/>
        <end position="313"/>
    </location>
</feature>
<keyword evidence="10" id="KW-0325">Glycoprotein</keyword>
<evidence type="ECO:0000256" key="5">
    <source>
        <dbReference type="ARBA" id="ARBA00022989"/>
    </source>
</evidence>
<feature type="region of interest" description="Disordered" evidence="15">
    <location>
        <begin position="180"/>
        <end position="199"/>
    </location>
</feature>
<evidence type="ECO:0000256" key="9">
    <source>
        <dbReference type="ARBA" id="ARBA00023170"/>
    </source>
</evidence>
<dbReference type="PaxDb" id="121845-A0A3Q0JLI4"/>
<evidence type="ECO:0000256" key="15">
    <source>
        <dbReference type="SAM" id="MobiDB-lite"/>
    </source>
</evidence>
<feature type="compositionally biased region" description="Polar residues" evidence="15">
    <location>
        <begin position="341"/>
        <end position="360"/>
    </location>
</feature>
<evidence type="ECO:0000256" key="1">
    <source>
        <dbReference type="ARBA" id="ARBA00022448"/>
    </source>
</evidence>
<organism evidence="17 18">
    <name type="scientific">Diaphorina citri</name>
    <name type="common">Asian citrus psyllid</name>
    <dbReference type="NCBI Taxonomy" id="121845"/>
    <lineage>
        <taxon>Eukaryota</taxon>
        <taxon>Metazoa</taxon>
        <taxon>Ecdysozoa</taxon>
        <taxon>Arthropoda</taxon>
        <taxon>Hexapoda</taxon>
        <taxon>Insecta</taxon>
        <taxon>Pterygota</taxon>
        <taxon>Neoptera</taxon>
        <taxon>Paraneoptera</taxon>
        <taxon>Hemiptera</taxon>
        <taxon>Sternorrhyncha</taxon>
        <taxon>Psylloidea</taxon>
        <taxon>Psyllidae</taxon>
        <taxon>Diaphorininae</taxon>
        <taxon>Diaphorina</taxon>
    </lineage>
</organism>
<dbReference type="SUPFAM" id="SSF53850">
    <property type="entry name" value="Periplasmic binding protein-like II"/>
    <property type="match status" value="1"/>
</dbReference>
<dbReference type="AlphaFoldDB" id="A0A3Q0JLI4"/>
<evidence type="ECO:0000256" key="10">
    <source>
        <dbReference type="ARBA" id="ARBA00023180"/>
    </source>
</evidence>
<evidence type="ECO:0000256" key="14">
    <source>
        <dbReference type="ARBA" id="ARBA00034104"/>
    </source>
</evidence>
<keyword evidence="11" id="KW-0628">Postsynaptic cell membrane</keyword>
<dbReference type="Gene3D" id="3.40.190.10">
    <property type="entry name" value="Periplasmic binding protein-like II"/>
    <property type="match status" value="1"/>
</dbReference>
<feature type="region of interest" description="Disordered" evidence="15">
    <location>
        <begin position="341"/>
        <end position="407"/>
    </location>
</feature>
<dbReference type="GeneID" id="113472452"/>
<evidence type="ECO:0000256" key="4">
    <source>
        <dbReference type="ARBA" id="ARBA00022729"/>
    </source>
</evidence>
<dbReference type="STRING" id="121845.A0A3Q0JLI4"/>
<keyword evidence="12" id="KW-1071">Ligand-gated ion channel</keyword>
<protein>
    <submittedName>
        <fullName evidence="18">Uncharacterized protein LOC113472452</fullName>
    </submittedName>
</protein>
<keyword evidence="17" id="KW-1185">Reference proteome</keyword>
<name>A0A3Q0JLI4_DIACI</name>
<comment type="subcellular location">
    <subcellularLocation>
        <location evidence="14">Postsynaptic cell membrane</location>
        <topology evidence="14">Multi-pass membrane protein</topology>
    </subcellularLocation>
</comment>
<evidence type="ECO:0000256" key="7">
    <source>
        <dbReference type="ARBA" id="ARBA00023065"/>
    </source>
</evidence>
<keyword evidence="8 16" id="KW-0472">Membrane</keyword>
<proteinExistence type="predicted"/>
<keyword evidence="9" id="KW-0675">Receptor</keyword>
<keyword evidence="4" id="KW-0732">Signal</keyword>
<evidence type="ECO:0000256" key="16">
    <source>
        <dbReference type="SAM" id="Phobius"/>
    </source>
</evidence>
<keyword evidence="13" id="KW-0407">Ion channel</keyword>
<evidence type="ECO:0000313" key="18">
    <source>
        <dbReference type="RefSeq" id="XP_026688008.1"/>
    </source>
</evidence>
<gene>
    <name evidence="18" type="primary">LOC113472452</name>
</gene>
<dbReference type="GO" id="GO:0034220">
    <property type="term" value="P:monoatomic ion transmembrane transport"/>
    <property type="evidence" value="ECO:0007669"/>
    <property type="project" value="UniProtKB-KW"/>
</dbReference>
<dbReference type="RefSeq" id="XP_026688008.1">
    <property type="nucleotide sequence ID" value="XM_026832207.1"/>
</dbReference>
<feature type="compositionally biased region" description="Basic and acidic residues" evidence="15">
    <location>
        <begin position="295"/>
        <end position="307"/>
    </location>
</feature>
<feature type="compositionally biased region" description="Polar residues" evidence="15">
    <location>
        <begin position="247"/>
        <end position="259"/>
    </location>
</feature>
<feature type="compositionally biased region" description="Basic and acidic residues" evidence="15">
    <location>
        <begin position="396"/>
        <end position="407"/>
    </location>
</feature>
<feature type="transmembrane region" description="Helical" evidence="16">
    <location>
        <begin position="95"/>
        <end position="115"/>
    </location>
</feature>
<dbReference type="GO" id="GO:0045211">
    <property type="term" value="C:postsynaptic membrane"/>
    <property type="evidence" value="ECO:0007669"/>
    <property type="project" value="UniProtKB-SubCell"/>
</dbReference>